<keyword evidence="1 3" id="KW-0732">Signal</keyword>
<evidence type="ECO:0000256" key="3">
    <source>
        <dbReference type="SAM" id="SignalP"/>
    </source>
</evidence>
<feature type="signal peptide" evidence="3">
    <location>
        <begin position="1"/>
        <end position="32"/>
    </location>
</feature>
<feature type="domain" description="SLH" evidence="4">
    <location>
        <begin position="95"/>
        <end position="152"/>
    </location>
</feature>
<evidence type="ECO:0000256" key="1">
    <source>
        <dbReference type="ARBA" id="ARBA00022729"/>
    </source>
</evidence>
<dbReference type="STRING" id="867903.ThesuDRAFT_01912"/>
<feature type="chain" id="PRO_5003896417" evidence="3">
    <location>
        <begin position="33"/>
        <end position="881"/>
    </location>
</feature>
<evidence type="ECO:0000313" key="5">
    <source>
        <dbReference type="EMBL" id="EKP94183.1"/>
    </source>
</evidence>
<keyword evidence="6" id="KW-1185">Reference proteome</keyword>
<protein>
    <submittedName>
        <fullName evidence="5">S-layer domain containing protein</fullName>
    </submittedName>
</protein>
<proteinExistence type="predicted"/>
<dbReference type="PROSITE" id="PS51272">
    <property type="entry name" value="SLH"/>
    <property type="match status" value="3"/>
</dbReference>
<evidence type="ECO:0000259" key="4">
    <source>
        <dbReference type="PROSITE" id="PS51272"/>
    </source>
</evidence>
<name>K6PZG1_9FIRM</name>
<dbReference type="PANTHER" id="PTHR43308">
    <property type="entry name" value="OUTER MEMBRANE PROTEIN ALPHA-RELATED"/>
    <property type="match status" value="1"/>
</dbReference>
<evidence type="ECO:0000313" key="6">
    <source>
        <dbReference type="Proteomes" id="UP000005710"/>
    </source>
</evidence>
<dbReference type="Pfam" id="PF00395">
    <property type="entry name" value="SLH"/>
    <property type="match status" value="3"/>
</dbReference>
<reference evidence="5" key="2">
    <citation type="submission" date="2012-10" db="EMBL/GenBank/DDBJ databases">
        <title>Improved high-quality draft of Thermaerobacter subterraneus C21, DSM 13965.</title>
        <authorList>
            <consortium name="DOE Joint Genome Institute"/>
            <person name="Eisen J."/>
            <person name="Huntemann M."/>
            <person name="Wei C.-L."/>
            <person name="Han J."/>
            <person name="Detter J.C."/>
            <person name="Han C."/>
            <person name="Tapia R."/>
            <person name="Chen A."/>
            <person name="Kyrpides N."/>
            <person name="Mavromatis K."/>
            <person name="Markowitz V."/>
            <person name="Szeto E."/>
            <person name="Ivanova N."/>
            <person name="Mikhailova N."/>
            <person name="Ovchinnikova G."/>
            <person name="Pagani I."/>
            <person name="Pati A."/>
            <person name="Goodwin L."/>
            <person name="Nordberg H.P."/>
            <person name="Cantor M.N."/>
            <person name="Hua S.X."/>
            <person name="Woyke T."/>
            <person name="Eisen J."/>
            <person name="Klenk H.-P."/>
        </authorList>
    </citation>
    <scope>NUCLEOTIDE SEQUENCE [LARGE SCALE GENOMIC DNA]</scope>
    <source>
        <strain evidence="5">DSM 13965</strain>
    </source>
</reference>
<reference evidence="5" key="1">
    <citation type="submission" date="2010-10" db="EMBL/GenBank/DDBJ databases">
        <authorList>
            <consortium name="US DOE Joint Genome Institute (JGI-PGF)"/>
            <person name="Lucas S."/>
            <person name="Copeland A."/>
            <person name="Lapidus A."/>
            <person name="Bruce D."/>
            <person name="Goodwin L."/>
            <person name="Pitluck S."/>
            <person name="Kyrpides N."/>
            <person name="Mavromatis K."/>
            <person name="Detter J.C."/>
            <person name="Han C."/>
            <person name="Land M."/>
            <person name="Hauser L."/>
            <person name="Markowitz V."/>
            <person name="Cheng J.-F."/>
            <person name="Hugenholtz P."/>
            <person name="Woyke T."/>
            <person name="Wu D."/>
            <person name="Pukall R."/>
            <person name="Wahrenburg C."/>
            <person name="Brambilla E."/>
            <person name="Klenk H.-P."/>
            <person name="Eisen J.A."/>
        </authorList>
    </citation>
    <scope>NUCLEOTIDE SEQUENCE [LARGE SCALE GENOMIC DNA]</scope>
    <source>
        <strain evidence="5">DSM 13965</strain>
    </source>
</reference>
<dbReference type="EMBL" id="AENY02000003">
    <property type="protein sequence ID" value="EKP94183.1"/>
    <property type="molecule type" value="Genomic_DNA"/>
</dbReference>
<dbReference type="eggNOG" id="COG2385">
    <property type="taxonomic scope" value="Bacteria"/>
</dbReference>
<feature type="domain" description="SLH" evidence="4">
    <location>
        <begin position="153"/>
        <end position="216"/>
    </location>
</feature>
<dbReference type="Pfam" id="PF13205">
    <property type="entry name" value="Big_5"/>
    <property type="match status" value="2"/>
</dbReference>
<comment type="caution">
    <text evidence="5">The sequence shown here is derived from an EMBL/GenBank/DDBJ whole genome shotgun (WGS) entry which is preliminary data.</text>
</comment>
<keyword evidence="2" id="KW-0677">Repeat</keyword>
<organism evidence="5 6">
    <name type="scientific">Thermaerobacter subterraneus DSM 13965</name>
    <dbReference type="NCBI Taxonomy" id="867903"/>
    <lineage>
        <taxon>Bacteria</taxon>
        <taxon>Bacillati</taxon>
        <taxon>Bacillota</taxon>
        <taxon>Clostridia</taxon>
        <taxon>Eubacteriales</taxon>
        <taxon>Clostridiales Family XVII. Incertae Sedis</taxon>
        <taxon>Thermaerobacter</taxon>
    </lineage>
</organism>
<evidence type="ECO:0000256" key="2">
    <source>
        <dbReference type="ARBA" id="ARBA00022737"/>
    </source>
</evidence>
<dbReference type="InterPro" id="IPR001119">
    <property type="entry name" value="SLH_dom"/>
</dbReference>
<dbReference type="Proteomes" id="UP000005710">
    <property type="component" value="Unassembled WGS sequence"/>
</dbReference>
<accession>K6PZG1</accession>
<dbReference type="HOGENOM" id="CLU_014325_0_0_9"/>
<dbReference type="eggNOG" id="COG2247">
    <property type="taxonomic scope" value="Bacteria"/>
</dbReference>
<dbReference type="RefSeq" id="WP_006904189.1">
    <property type="nucleotide sequence ID" value="NZ_JH976535.1"/>
</dbReference>
<dbReference type="InterPro" id="IPR051465">
    <property type="entry name" value="Cell_Envelope_Struct_Comp"/>
</dbReference>
<gene>
    <name evidence="5" type="ORF">ThesuDRAFT_01912</name>
</gene>
<dbReference type="AlphaFoldDB" id="K6PZG1"/>
<dbReference type="InterPro" id="IPR032812">
    <property type="entry name" value="SbsA_Ig"/>
</dbReference>
<feature type="domain" description="SLH" evidence="4">
    <location>
        <begin position="31"/>
        <end position="94"/>
    </location>
</feature>
<dbReference type="InterPro" id="IPR014755">
    <property type="entry name" value="Cu-Rt/internalin_Ig-like"/>
</dbReference>
<sequence>MSTAYLQYSRKTAAILVVLAMVLALFPMAAFASHGQFTDVSGTLADEILAAHNAGLVDGYEDGSFRPNENVTRAAFAKMVVLALEKASGQELQGGSEPFSDVNPSQALYSYVVKAYNAKLINGYADGTFGYNKPINRQEAAAILQRALKLADAAESFADVPDNSAFAKAIGAVAAAGIMNGYNSTTFGPADNITRGQAAATAYRAYDYAQPFKVASISLVNARQLKITFTKAVDAKTVIGYDKTLADDVFEFKSLDGHPVTANEAAAELSGDGKVLTITPKSGTTQDGDEYFQGRYAVSIANTVKSTSGASLPAYSAVLDLTDTVRPTVTAAEVNVTGQVTLTFSEPVKGAKNTGAYAVTLEGASKTISGLDYVPDTDYTKVRFTIDGAEPGKTYSVTINGTVTDYAGNLISPNPTVKNVQVPEDSGKPSVTSITGVDRDEFKVTFSEPIKDLATANDAKDDFVVKVDGASVTPASVTWNSTRTVATVDIGIPYSKDETHQVEISGFEDLAGNKGDKYSAFVYFKADLTAPKVKSASVETIQGKAYVVIRFDEPVALATSPAGDLTGSYIADGVLHENVTIPGSAVSVYDPDEDNQTDALRIDIAGAGMAAGDWTIELTAGYVVDLADDGLTGQPNQNAVTTVQVTIGASGDTTKPAVAADANDFDNDTNTAEDAVFVQRLNNNTVEVIFTERVTDATALNVNNYTVEGNAVFTKAVFLDAAKKTVRLTLKDGAITASGPMTFRIENIADLAGNVMKPYEKVFNFKENVAPKLVSAKLTGINTVVLTFSENIANLDVNDFANVTVAGATGSVSGVQVSGNTATVTFTPSLTKSGDTFKATIKAGVYADAAGTRPQRRLRSACLEMIGLAEPSYVPVGWARV</sequence>
<dbReference type="Gene3D" id="2.60.40.1220">
    <property type="match status" value="5"/>
</dbReference>